<keyword evidence="2" id="KW-0732">Signal</keyword>
<evidence type="ECO:0000256" key="1">
    <source>
        <dbReference type="SAM" id="MobiDB-lite"/>
    </source>
</evidence>
<accession>A0A1C2E0R9</accession>
<evidence type="ECO:0000313" key="3">
    <source>
        <dbReference type="EMBL" id="OCX20568.1"/>
    </source>
</evidence>
<proteinExistence type="predicted"/>
<dbReference type="EMBL" id="MDEN01000062">
    <property type="protein sequence ID" value="OCX20568.1"/>
    <property type="molecule type" value="Genomic_DNA"/>
</dbReference>
<evidence type="ECO:0008006" key="5">
    <source>
        <dbReference type="Google" id="ProtNLM"/>
    </source>
</evidence>
<dbReference type="RefSeq" id="WP_065989026.1">
    <property type="nucleotide sequence ID" value="NZ_MDEN01000062.1"/>
</dbReference>
<gene>
    <name evidence="3" type="ORF">BBI10_13605</name>
</gene>
<reference evidence="3 4" key="1">
    <citation type="submission" date="2016-08" db="EMBL/GenBank/DDBJ databases">
        <title>Whole genome sequence of Pseudomonas graminis strain UASWS1507, a potential biological control agent for agriculture.</title>
        <authorList>
            <person name="Crovadore J."/>
            <person name="Calmin G."/>
            <person name="Chablais R."/>
            <person name="Cochard B."/>
            <person name="Lefort F."/>
        </authorList>
    </citation>
    <scope>NUCLEOTIDE SEQUENCE [LARGE SCALE GENOMIC DNA]</scope>
    <source>
        <strain evidence="3 4">UASWS1507</strain>
    </source>
</reference>
<dbReference type="Proteomes" id="UP000095143">
    <property type="component" value="Unassembled WGS sequence"/>
</dbReference>
<dbReference type="AlphaFoldDB" id="A0A1C2E0R9"/>
<evidence type="ECO:0000256" key="2">
    <source>
        <dbReference type="SAM" id="SignalP"/>
    </source>
</evidence>
<dbReference type="OrthoDB" id="6904105at2"/>
<sequence length="75" mass="7701">MKLPVLGAIAALTLSFATATMAADSDTQETISGAADSTVMTQTQDAKAVKKATKQNQADENKRGRPSANTSSATN</sequence>
<feature type="chain" id="PRO_5008659915" description="Secreted protein" evidence="2">
    <location>
        <begin position="23"/>
        <end position="75"/>
    </location>
</feature>
<name>A0A1C2E0R9_9PSED</name>
<comment type="caution">
    <text evidence="3">The sequence shown here is derived from an EMBL/GenBank/DDBJ whole genome shotgun (WGS) entry which is preliminary data.</text>
</comment>
<feature type="signal peptide" evidence="2">
    <location>
        <begin position="1"/>
        <end position="22"/>
    </location>
</feature>
<evidence type="ECO:0000313" key="4">
    <source>
        <dbReference type="Proteomes" id="UP000095143"/>
    </source>
</evidence>
<protein>
    <recommendedName>
        <fullName evidence="5">Secreted protein</fullName>
    </recommendedName>
</protein>
<feature type="region of interest" description="Disordered" evidence="1">
    <location>
        <begin position="33"/>
        <end position="75"/>
    </location>
</feature>
<organism evidence="3 4">
    <name type="scientific">Pseudomonas graminis</name>
    <dbReference type="NCBI Taxonomy" id="158627"/>
    <lineage>
        <taxon>Bacteria</taxon>
        <taxon>Pseudomonadati</taxon>
        <taxon>Pseudomonadota</taxon>
        <taxon>Gammaproteobacteria</taxon>
        <taxon>Pseudomonadales</taxon>
        <taxon>Pseudomonadaceae</taxon>
        <taxon>Pseudomonas</taxon>
    </lineage>
</organism>